<keyword evidence="1" id="KW-0472">Membrane</keyword>
<dbReference type="RefSeq" id="XP_005845238.1">
    <property type="nucleotide sequence ID" value="XM_005845176.1"/>
</dbReference>
<dbReference type="Pfam" id="PF15993">
    <property type="entry name" value="Fuseless"/>
    <property type="match status" value="1"/>
</dbReference>
<keyword evidence="1" id="KW-0812">Transmembrane</keyword>
<dbReference type="InParanoid" id="E1ZML5"/>
<name>E1ZML5_CHLVA</name>
<evidence type="ECO:0000313" key="2">
    <source>
        <dbReference type="EMBL" id="EFN53136.1"/>
    </source>
</evidence>
<proteinExistence type="predicted"/>
<gene>
    <name evidence="2" type="ORF">CHLNCDRAFT_137514</name>
</gene>
<protein>
    <submittedName>
        <fullName evidence="2">Expressed protein</fullName>
    </submittedName>
</protein>
<accession>E1ZML5</accession>
<feature type="transmembrane region" description="Helical" evidence="1">
    <location>
        <begin position="90"/>
        <end position="109"/>
    </location>
</feature>
<dbReference type="Proteomes" id="UP000008141">
    <property type="component" value="Unassembled WGS sequence"/>
</dbReference>
<feature type="transmembrane region" description="Helical" evidence="1">
    <location>
        <begin position="121"/>
        <end position="141"/>
    </location>
</feature>
<dbReference type="InterPro" id="IPR032751">
    <property type="entry name" value="Fuseless"/>
</dbReference>
<dbReference type="AlphaFoldDB" id="E1ZML5"/>
<sequence>MALPTAAAGPCTAATGGLDTGDDLYSFGGGNTQASQDEIDQYVQHVVEHEIESINQAVHAAFEQELEQVNQTVQDAVETALLDCSFDIKANFNTMIALTGVILYWRGIWNLFDGWLGTENLAANVLSVVIGVSVMLLFRIFKLPLAEFW</sequence>
<keyword evidence="1" id="KW-1133">Transmembrane helix</keyword>
<dbReference type="KEGG" id="cvr:CHLNCDRAFT_137514"/>
<dbReference type="GeneID" id="17352544"/>
<organism evidence="3">
    <name type="scientific">Chlorella variabilis</name>
    <name type="common">Green alga</name>
    <dbReference type="NCBI Taxonomy" id="554065"/>
    <lineage>
        <taxon>Eukaryota</taxon>
        <taxon>Viridiplantae</taxon>
        <taxon>Chlorophyta</taxon>
        <taxon>core chlorophytes</taxon>
        <taxon>Trebouxiophyceae</taxon>
        <taxon>Chlorellales</taxon>
        <taxon>Chlorellaceae</taxon>
        <taxon>Chlorella clade</taxon>
        <taxon>Chlorella</taxon>
    </lineage>
</organism>
<keyword evidence="3" id="KW-1185">Reference proteome</keyword>
<dbReference type="OrthoDB" id="510958at2759"/>
<evidence type="ECO:0000313" key="3">
    <source>
        <dbReference type="Proteomes" id="UP000008141"/>
    </source>
</evidence>
<dbReference type="EMBL" id="GL433853">
    <property type="protein sequence ID" value="EFN53136.1"/>
    <property type="molecule type" value="Genomic_DNA"/>
</dbReference>
<reference evidence="2 3" key="1">
    <citation type="journal article" date="2010" name="Plant Cell">
        <title>The Chlorella variabilis NC64A genome reveals adaptation to photosymbiosis, coevolution with viruses, and cryptic sex.</title>
        <authorList>
            <person name="Blanc G."/>
            <person name="Duncan G."/>
            <person name="Agarkova I."/>
            <person name="Borodovsky M."/>
            <person name="Gurnon J."/>
            <person name="Kuo A."/>
            <person name="Lindquist E."/>
            <person name="Lucas S."/>
            <person name="Pangilinan J."/>
            <person name="Polle J."/>
            <person name="Salamov A."/>
            <person name="Terry A."/>
            <person name="Yamada T."/>
            <person name="Dunigan D.D."/>
            <person name="Grigoriev I.V."/>
            <person name="Claverie J.M."/>
            <person name="Van Etten J.L."/>
        </authorList>
    </citation>
    <scope>NUCLEOTIDE SEQUENCE [LARGE SCALE GENOMIC DNA]</scope>
    <source>
        <strain evidence="2 3">NC64A</strain>
    </source>
</reference>
<evidence type="ECO:0000256" key="1">
    <source>
        <dbReference type="SAM" id="Phobius"/>
    </source>
</evidence>